<dbReference type="EMBL" id="LGFO01000028">
    <property type="protein sequence ID" value="KUK36903.1"/>
    <property type="molecule type" value="Genomic_DNA"/>
</dbReference>
<feature type="domain" description="Metallo-beta-lactamase" evidence="5">
    <location>
        <begin position="12"/>
        <end position="189"/>
    </location>
</feature>
<dbReference type="PANTHER" id="PTHR46233">
    <property type="entry name" value="HYDROXYACYLGLUTATHIONE HYDROLASE GLOC"/>
    <property type="match status" value="1"/>
</dbReference>
<reference evidence="7" key="1">
    <citation type="journal article" date="2015" name="MBio">
        <title>Genome-Resolved Metagenomic Analysis Reveals Roles for Candidate Phyla and Other Microbial Community Members in Biogeochemical Transformations in Oil Reservoirs.</title>
        <authorList>
            <person name="Hu P."/>
            <person name="Tom L."/>
            <person name="Singh A."/>
            <person name="Thomas B.C."/>
            <person name="Baker B.J."/>
            <person name="Piceno Y.M."/>
            <person name="Andersen G.L."/>
            <person name="Banfield J.F."/>
        </authorList>
    </citation>
    <scope>NUCLEOTIDE SEQUENCE [LARGE SCALE GENOMIC DNA]</scope>
</reference>
<dbReference type="InterPro" id="IPR001279">
    <property type="entry name" value="Metallo-B-lactamas"/>
</dbReference>
<comment type="cofactor">
    <cofactor evidence="1">
        <name>Zn(2+)</name>
        <dbReference type="ChEBI" id="CHEBI:29105"/>
    </cofactor>
</comment>
<protein>
    <submittedName>
        <fullName evidence="6">Putative hydroxyacylglutathione hydrolase</fullName>
    </submittedName>
</protein>
<dbReference type="InterPro" id="IPR051453">
    <property type="entry name" value="MBL_Glyoxalase_II"/>
</dbReference>
<dbReference type="AlphaFoldDB" id="A0A101FH11"/>
<gene>
    <name evidence="6" type="ORF">XD66_0384</name>
</gene>
<dbReference type="InterPro" id="IPR036866">
    <property type="entry name" value="RibonucZ/Hydroxyglut_hydro"/>
</dbReference>
<evidence type="ECO:0000256" key="3">
    <source>
        <dbReference type="ARBA" id="ARBA00022801"/>
    </source>
</evidence>
<dbReference type="Proteomes" id="UP000053326">
    <property type="component" value="Unassembled WGS sequence"/>
</dbReference>
<dbReference type="OMA" id="HFPTIID"/>
<evidence type="ECO:0000259" key="5">
    <source>
        <dbReference type="SMART" id="SM00849"/>
    </source>
</evidence>
<keyword evidence="2" id="KW-0479">Metal-binding</keyword>
<dbReference type="Pfam" id="PF00753">
    <property type="entry name" value="Lactamase_B"/>
    <property type="match status" value="1"/>
</dbReference>
<evidence type="ECO:0000256" key="4">
    <source>
        <dbReference type="ARBA" id="ARBA00022833"/>
    </source>
</evidence>
<evidence type="ECO:0000256" key="1">
    <source>
        <dbReference type="ARBA" id="ARBA00001947"/>
    </source>
</evidence>
<dbReference type="Gene3D" id="3.60.15.10">
    <property type="entry name" value="Ribonuclease Z/Hydroxyacylglutathione hydrolase-like"/>
    <property type="match status" value="1"/>
</dbReference>
<accession>A0A101FH11</accession>
<name>A0A101FH11_9THEO</name>
<dbReference type="SMART" id="SM00849">
    <property type="entry name" value="Lactamase_B"/>
    <property type="match status" value="1"/>
</dbReference>
<proteinExistence type="predicted"/>
<dbReference type="GO" id="GO:0016787">
    <property type="term" value="F:hydrolase activity"/>
    <property type="evidence" value="ECO:0007669"/>
    <property type="project" value="UniProtKB-KW"/>
</dbReference>
<evidence type="ECO:0000313" key="6">
    <source>
        <dbReference type="EMBL" id="KUK36903.1"/>
    </source>
</evidence>
<evidence type="ECO:0000256" key="2">
    <source>
        <dbReference type="ARBA" id="ARBA00022723"/>
    </source>
</evidence>
<dbReference type="CDD" id="cd06262">
    <property type="entry name" value="metallo-hydrolase-like_MBL-fold"/>
    <property type="match status" value="1"/>
</dbReference>
<dbReference type="PANTHER" id="PTHR46233:SF3">
    <property type="entry name" value="HYDROXYACYLGLUTATHIONE HYDROLASE GLOC"/>
    <property type="match status" value="1"/>
</dbReference>
<comment type="caution">
    <text evidence="6">The sequence shown here is derived from an EMBL/GenBank/DDBJ whole genome shotgun (WGS) entry which is preliminary data.</text>
</comment>
<keyword evidence="4" id="KW-0862">Zinc</keyword>
<sequence>MLVKCLAVGALAANCFLVWCEETKEGVVIDPGGEGERILAEIGREGLQVKYIINTHGHIDHTAANEQVREGTGARLAIHVDDAPMLSDPALNLSRYLGMNYRCSPPDLTLRDGDEIAVGNDKLTVLHTPGHTKGGISLQAPGMIFTGDTLFAGSVGRTDFPGGSFSELIASIKNKILVCGDDCIVYPGHGPATTIGHERVNNPFL</sequence>
<evidence type="ECO:0000313" key="7">
    <source>
        <dbReference type="Proteomes" id="UP000053326"/>
    </source>
</evidence>
<organism evidence="6 7">
    <name type="scientific">Thermacetogenium phaeum</name>
    <dbReference type="NCBI Taxonomy" id="85874"/>
    <lineage>
        <taxon>Bacteria</taxon>
        <taxon>Bacillati</taxon>
        <taxon>Bacillota</taxon>
        <taxon>Clostridia</taxon>
        <taxon>Thermoanaerobacterales</taxon>
        <taxon>Thermoanaerobacteraceae</taxon>
        <taxon>Thermacetogenium</taxon>
    </lineage>
</organism>
<dbReference type="SUPFAM" id="SSF56281">
    <property type="entry name" value="Metallo-hydrolase/oxidoreductase"/>
    <property type="match status" value="1"/>
</dbReference>
<dbReference type="GO" id="GO:0046872">
    <property type="term" value="F:metal ion binding"/>
    <property type="evidence" value="ECO:0007669"/>
    <property type="project" value="UniProtKB-KW"/>
</dbReference>
<keyword evidence="3 6" id="KW-0378">Hydrolase</keyword>